<dbReference type="PANTHER" id="PTHR43364">
    <property type="entry name" value="NADH-SPECIFIC METHYLGLYOXAL REDUCTASE-RELATED"/>
    <property type="match status" value="1"/>
</dbReference>
<dbReference type="InterPro" id="IPR036812">
    <property type="entry name" value="NAD(P)_OxRdtase_dom_sf"/>
</dbReference>
<dbReference type="Pfam" id="PF00248">
    <property type="entry name" value="Aldo_ket_red"/>
    <property type="match status" value="1"/>
</dbReference>
<gene>
    <name evidence="5" type="ORF">SE16_04015</name>
</gene>
<keyword evidence="2" id="KW-0560">Oxidoreductase</keyword>
<dbReference type="GO" id="GO:0016491">
    <property type="term" value="F:oxidoreductase activity"/>
    <property type="evidence" value="ECO:0007669"/>
    <property type="project" value="UniProtKB-KW"/>
</dbReference>
<evidence type="ECO:0000313" key="5">
    <source>
        <dbReference type="EMBL" id="KPL89591.1"/>
    </source>
</evidence>
<dbReference type="EMBL" id="LGKN01000003">
    <property type="protein sequence ID" value="KPL89591.1"/>
    <property type="molecule type" value="Genomic_DNA"/>
</dbReference>
<keyword evidence="1" id="KW-0521">NADP</keyword>
<evidence type="ECO:0000256" key="2">
    <source>
        <dbReference type="ARBA" id="ARBA00023002"/>
    </source>
</evidence>
<dbReference type="Proteomes" id="UP000050502">
    <property type="component" value="Unassembled WGS sequence"/>
</dbReference>
<accession>A0A0P6YGS1</accession>
<dbReference type="InterPro" id="IPR050523">
    <property type="entry name" value="AKR_Detox_Biosynth"/>
</dbReference>
<name>A0A0P6YGS1_9CHLR</name>
<comment type="similarity">
    <text evidence="3">Belongs to the aldo/keto reductase family. Aldo/keto reductase 2 subfamily.</text>
</comment>
<dbReference type="CDD" id="cd19092">
    <property type="entry name" value="AKR_BsYcsN_EcYdhF-like"/>
    <property type="match status" value="1"/>
</dbReference>
<evidence type="ECO:0000256" key="3">
    <source>
        <dbReference type="ARBA" id="ARBA00038157"/>
    </source>
</evidence>
<dbReference type="PRINTS" id="PR00069">
    <property type="entry name" value="ALDKETRDTASE"/>
</dbReference>
<feature type="domain" description="NADP-dependent oxidoreductase" evidence="4">
    <location>
        <begin position="17"/>
        <end position="289"/>
    </location>
</feature>
<comment type="caution">
    <text evidence="5">The sequence shown here is derived from an EMBL/GenBank/DDBJ whole genome shotgun (WGS) entry which is preliminary data.</text>
</comment>
<organism evidence="5 6">
    <name type="scientific">Ardenticatena maritima</name>
    <dbReference type="NCBI Taxonomy" id="872965"/>
    <lineage>
        <taxon>Bacteria</taxon>
        <taxon>Bacillati</taxon>
        <taxon>Chloroflexota</taxon>
        <taxon>Ardenticatenia</taxon>
        <taxon>Ardenticatenales</taxon>
        <taxon>Ardenticatenaceae</taxon>
        <taxon>Ardenticatena</taxon>
    </lineage>
</organism>
<protein>
    <submittedName>
        <fullName evidence="5">Oxidoreductase</fullName>
    </submittedName>
</protein>
<proteinExistence type="inferred from homology"/>
<evidence type="ECO:0000256" key="1">
    <source>
        <dbReference type="ARBA" id="ARBA00022857"/>
    </source>
</evidence>
<dbReference type="FunFam" id="3.20.20.100:FF:000008">
    <property type="entry name" value="Aldo/keto reductase family oxidoreductase"/>
    <property type="match status" value="1"/>
</dbReference>
<dbReference type="GO" id="GO:0005829">
    <property type="term" value="C:cytosol"/>
    <property type="evidence" value="ECO:0007669"/>
    <property type="project" value="TreeGrafter"/>
</dbReference>
<dbReference type="PATRIC" id="fig|872965.6.peg.774"/>
<sequence>MLVPQLFLARGGLSVSRIVQGMMNLASWNWTVKERRAFIEFCLEHGISTFDHADIYGGYTCEALFGEVLAEAPHLRQRMQIVTKCGIKLVAPARPEHTIKHYDTSRAHIIASVENSLRALRTDYIDLLLIHRPDPLMDADLVAEAFAQLHAQGKVRFFGVSNFTPSQFSLLQSRVPFPLQTNQVEWSLLHLDPMFDGTFDQAQELRRAPMVWSPVAGGRLFRGEDERARRVRLALHGLAAEMGVPPDTVALAWLLRHPVQAVPVLGTGNRERILNAVRACTLNLPREDWFALLVASLGEDVP</sequence>
<dbReference type="SUPFAM" id="SSF51430">
    <property type="entry name" value="NAD(P)-linked oxidoreductase"/>
    <property type="match status" value="1"/>
</dbReference>
<dbReference type="PANTHER" id="PTHR43364:SF1">
    <property type="entry name" value="OXIDOREDUCTASE YDHF"/>
    <property type="match status" value="1"/>
</dbReference>
<evidence type="ECO:0000313" key="6">
    <source>
        <dbReference type="Proteomes" id="UP000050502"/>
    </source>
</evidence>
<dbReference type="InterPro" id="IPR023210">
    <property type="entry name" value="NADP_OxRdtase_dom"/>
</dbReference>
<reference evidence="5 6" key="1">
    <citation type="submission" date="2015-07" db="EMBL/GenBank/DDBJ databases">
        <title>Whole genome sequence of Ardenticatena maritima DSM 23922.</title>
        <authorList>
            <person name="Hemp J."/>
            <person name="Ward L.M."/>
            <person name="Pace L.A."/>
            <person name="Fischer W.W."/>
        </authorList>
    </citation>
    <scope>NUCLEOTIDE SEQUENCE [LARGE SCALE GENOMIC DNA]</scope>
    <source>
        <strain evidence="5 6">110S</strain>
    </source>
</reference>
<dbReference type="RefSeq" id="WP_054494206.1">
    <property type="nucleotide sequence ID" value="NZ_BBZA01000278.1"/>
</dbReference>
<evidence type="ECO:0000259" key="4">
    <source>
        <dbReference type="Pfam" id="PF00248"/>
    </source>
</evidence>
<dbReference type="Gene3D" id="3.20.20.100">
    <property type="entry name" value="NADP-dependent oxidoreductase domain"/>
    <property type="match status" value="1"/>
</dbReference>
<dbReference type="OrthoDB" id="9773828at2"/>
<dbReference type="AlphaFoldDB" id="A0A0P6YGS1"/>
<dbReference type="InterPro" id="IPR020471">
    <property type="entry name" value="AKR"/>
</dbReference>